<sequence length="158" mass="18242">MDIVERAIERGYNPDFYRKVAIKRAEEAKAKREQEQRERAEERAEKARIFRERMASLEAAANLERMKEDAGDRLEVIRRERFQTSEKELITTIAEYHGMGYADIMGASRSKAAVRARHEAIAAVALAKTHLSTTQIGWMFGKDHTTIIYVLRKMGITR</sequence>
<dbReference type="GO" id="GO:0006270">
    <property type="term" value="P:DNA replication initiation"/>
    <property type="evidence" value="ECO:0007669"/>
    <property type="project" value="InterPro"/>
</dbReference>
<proteinExistence type="predicted"/>
<feature type="domain" description="Chromosomal replication initiator DnaA C-terminal" evidence="2">
    <location>
        <begin position="85"/>
        <end position="154"/>
    </location>
</feature>
<evidence type="ECO:0000259" key="2">
    <source>
        <dbReference type="SMART" id="SM00760"/>
    </source>
</evidence>
<name>A0A844QLC1_9HYPH</name>
<protein>
    <recommendedName>
        <fullName evidence="2">Chromosomal replication initiator DnaA C-terminal domain-containing protein</fullName>
    </recommendedName>
</protein>
<gene>
    <name evidence="3" type="ORF">GN330_22735</name>
</gene>
<dbReference type="GO" id="GO:0005524">
    <property type="term" value="F:ATP binding"/>
    <property type="evidence" value="ECO:0007669"/>
    <property type="project" value="InterPro"/>
</dbReference>
<dbReference type="EMBL" id="WPHG01000010">
    <property type="protein sequence ID" value="MVB00068.1"/>
    <property type="molecule type" value="Genomic_DNA"/>
</dbReference>
<dbReference type="GO" id="GO:0043565">
    <property type="term" value="F:sequence-specific DNA binding"/>
    <property type="evidence" value="ECO:0007669"/>
    <property type="project" value="InterPro"/>
</dbReference>
<dbReference type="RefSeq" id="WP_156715914.1">
    <property type="nucleotide sequence ID" value="NZ_WPHG01000010.1"/>
</dbReference>
<dbReference type="InterPro" id="IPR013159">
    <property type="entry name" value="DnaA_C"/>
</dbReference>
<dbReference type="Proteomes" id="UP000463224">
    <property type="component" value="Unassembled WGS sequence"/>
</dbReference>
<evidence type="ECO:0000313" key="3">
    <source>
        <dbReference type="EMBL" id="MVB00068.1"/>
    </source>
</evidence>
<keyword evidence="4" id="KW-1185">Reference proteome</keyword>
<organism evidence="3 4">
    <name type="scientific">Nitratireductor arenosus</name>
    <dbReference type="NCBI Taxonomy" id="2682096"/>
    <lineage>
        <taxon>Bacteria</taxon>
        <taxon>Pseudomonadati</taxon>
        <taxon>Pseudomonadota</taxon>
        <taxon>Alphaproteobacteria</taxon>
        <taxon>Hyphomicrobiales</taxon>
        <taxon>Phyllobacteriaceae</taxon>
        <taxon>Nitratireductor</taxon>
    </lineage>
</organism>
<dbReference type="SMART" id="SM00760">
    <property type="entry name" value="Bac_DnaA_C"/>
    <property type="match status" value="1"/>
</dbReference>
<accession>A0A844QLC1</accession>
<evidence type="ECO:0000313" key="4">
    <source>
        <dbReference type="Proteomes" id="UP000463224"/>
    </source>
</evidence>
<dbReference type="Pfam" id="PF08299">
    <property type="entry name" value="Bac_DnaA_C"/>
    <property type="match status" value="1"/>
</dbReference>
<evidence type="ECO:0000256" key="1">
    <source>
        <dbReference type="SAM" id="Coils"/>
    </source>
</evidence>
<dbReference type="Gene3D" id="1.10.1750.10">
    <property type="match status" value="1"/>
</dbReference>
<dbReference type="SUPFAM" id="SSF48295">
    <property type="entry name" value="TrpR-like"/>
    <property type="match status" value="1"/>
</dbReference>
<feature type="coiled-coil region" evidence="1">
    <location>
        <begin position="18"/>
        <end position="80"/>
    </location>
</feature>
<dbReference type="AlphaFoldDB" id="A0A844QLC1"/>
<reference evidence="3 4" key="1">
    <citation type="submission" date="2019-12" db="EMBL/GenBank/DDBJ databases">
        <title>Nitratireductor arenosus sp. nov., Isolated from sea sand, Jeju island, South Korea.</title>
        <authorList>
            <person name="Kim W."/>
        </authorList>
    </citation>
    <scope>NUCLEOTIDE SEQUENCE [LARGE SCALE GENOMIC DNA]</scope>
    <source>
        <strain evidence="3 4">CAU 1489</strain>
    </source>
</reference>
<keyword evidence="1" id="KW-0175">Coiled coil</keyword>
<comment type="caution">
    <text evidence="3">The sequence shown here is derived from an EMBL/GenBank/DDBJ whole genome shotgun (WGS) entry which is preliminary data.</text>
</comment>
<dbReference type="GO" id="GO:0006275">
    <property type="term" value="P:regulation of DNA replication"/>
    <property type="evidence" value="ECO:0007669"/>
    <property type="project" value="InterPro"/>
</dbReference>
<dbReference type="InterPro" id="IPR010921">
    <property type="entry name" value="Trp_repressor/repl_initiator"/>
</dbReference>